<evidence type="ECO:0000313" key="5">
    <source>
        <dbReference type="EMBL" id="CAF3045396.1"/>
    </source>
</evidence>
<evidence type="ECO:0000256" key="1">
    <source>
        <dbReference type="ARBA" id="ARBA00013201"/>
    </source>
</evidence>
<dbReference type="GO" id="GO:0016042">
    <property type="term" value="P:lipid catabolic process"/>
    <property type="evidence" value="ECO:0007669"/>
    <property type="project" value="UniProtKB-KW"/>
</dbReference>
<dbReference type="SUPFAM" id="SSF53474">
    <property type="entry name" value="alpha/beta-Hydrolases"/>
    <property type="match status" value="1"/>
</dbReference>
<keyword evidence="6" id="KW-1185">Reference proteome</keyword>
<dbReference type="Proteomes" id="UP000675881">
    <property type="component" value="Chromosome 9"/>
</dbReference>
<proteinExistence type="predicted"/>
<dbReference type="Pfam" id="PF03403">
    <property type="entry name" value="PAF-AH_p_II"/>
    <property type="match status" value="1"/>
</dbReference>
<dbReference type="AlphaFoldDB" id="A0A7R8D9H3"/>
<dbReference type="EMBL" id="HG994588">
    <property type="protein sequence ID" value="CAF3045396.1"/>
    <property type="molecule type" value="Genomic_DNA"/>
</dbReference>
<evidence type="ECO:0000256" key="3">
    <source>
        <dbReference type="ARBA" id="ARBA00022963"/>
    </source>
</evidence>
<organism evidence="5 6">
    <name type="scientific">Lepeophtheirus salmonis</name>
    <name type="common">Salmon louse</name>
    <name type="synonym">Caligus salmonis</name>
    <dbReference type="NCBI Taxonomy" id="72036"/>
    <lineage>
        <taxon>Eukaryota</taxon>
        <taxon>Metazoa</taxon>
        <taxon>Ecdysozoa</taxon>
        <taxon>Arthropoda</taxon>
        <taxon>Crustacea</taxon>
        <taxon>Multicrustacea</taxon>
        <taxon>Hexanauplia</taxon>
        <taxon>Copepoda</taxon>
        <taxon>Siphonostomatoida</taxon>
        <taxon>Caligidae</taxon>
        <taxon>Lepeophtheirus</taxon>
    </lineage>
</organism>
<dbReference type="GO" id="GO:0003847">
    <property type="term" value="F:1-alkyl-2-acetylglycerophosphocholine esterase activity"/>
    <property type="evidence" value="ECO:0007669"/>
    <property type="project" value="UniProtKB-EC"/>
</dbReference>
<gene>
    <name evidence="5" type="ORF">LSAA_14641</name>
</gene>
<dbReference type="SMR" id="A0A7R8D9H3"/>
<name>A0A7R8D9H3_LEPSM</name>
<dbReference type="OrthoDB" id="2363873at2759"/>
<dbReference type="PANTHER" id="PTHR10272">
    <property type="entry name" value="PLATELET-ACTIVATING FACTOR ACETYLHYDROLASE"/>
    <property type="match status" value="1"/>
</dbReference>
<protein>
    <recommendedName>
        <fullName evidence="1">1-alkyl-2-acetylglycerophosphocholine esterase</fullName>
        <ecNumber evidence="1">3.1.1.47</ecNumber>
    </recommendedName>
</protein>
<evidence type="ECO:0000256" key="2">
    <source>
        <dbReference type="ARBA" id="ARBA00022801"/>
    </source>
</evidence>
<evidence type="ECO:0000313" key="6">
    <source>
        <dbReference type="Proteomes" id="UP000675881"/>
    </source>
</evidence>
<dbReference type="PANTHER" id="PTHR10272:SF0">
    <property type="entry name" value="PLATELET-ACTIVATING FACTOR ACETYLHYDROLASE"/>
    <property type="match status" value="1"/>
</dbReference>
<dbReference type="EC" id="3.1.1.47" evidence="1"/>
<keyword evidence="2 5" id="KW-0378">Hydrolase</keyword>
<sequence>MKEDNSSEPSLPSTEDTKNGESGLFVRIYYPTDAQCLEYHNVWPTWSDNQYIGGLISFVQSALGSWPSWAPRNDYKYIDKLQRISPYIPQSIFPKLFKLMNGDVYIPIIPSSTLSRKKSWPLMVFSHGLGCAPFIYSRICYDIASFGFIVAAVEHRDGSACYTLPYVESSDSLRNSTGIPYRRLDTKDDEYMVRNEQVKYRSEEVKKTLDLLLDLNSGIVNFENIAIFKNNCKPKDKEFLSSFKNSMDTKNATVSGHSFGGATTLLSLAYDNRFRTGTVFDGWFFSLKNEHSSLFKRISQPVLFINNESFISDENIKMQSKFFEHNSNHKSYCIEGSVHQNHMDTPFLFKSMEKDTDLDTEIDRKKHLLKYFDPKDLSFIRLDKNDSSTIS</sequence>
<reference evidence="5" key="1">
    <citation type="submission" date="2021-02" db="EMBL/GenBank/DDBJ databases">
        <authorList>
            <person name="Bekaert M."/>
        </authorList>
    </citation>
    <scope>NUCLEOTIDE SEQUENCE</scope>
    <source>
        <strain evidence="5">IoA-00</strain>
    </source>
</reference>
<dbReference type="Gene3D" id="3.40.50.1820">
    <property type="entry name" value="alpha/beta hydrolase"/>
    <property type="match status" value="1"/>
</dbReference>
<keyword evidence="4" id="KW-0443">Lipid metabolism</keyword>
<keyword evidence="3" id="KW-0442">Lipid degradation</keyword>
<accession>A0A7R8D9H3</accession>
<dbReference type="InterPro" id="IPR029058">
    <property type="entry name" value="AB_hydrolase_fold"/>
</dbReference>
<evidence type="ECO:0000256" key="4">
    <source>
        <dbReference type="ARBA" id="ARBA00023098"/>
    </source>
</evidence>